<dbReference type="Proteomes" id="UP000234412">
    <property type="component" value="Unassembled WGS sequence"/>
</dbReference>
<dbReference type="Gene3D" id="3.30.2420.10">
    <property type="entry name" value="TonB"/>
    <property type="match status" value="1"/>
</dbReference>
<dbReference type="SUPFAM" id="SSF74653">
    <property type="entry name" value="TolA/TonB C-terminal domain"/>
    <property type="match status" value="1"/>
</dbReference>
<dbReference type="PROSITE" id="PS52015">
    <property type="entry name" value="TONB_CTD"/>
    <property type="match status" value="1"/>
</dbReference>
<sequence length="106" mass="11748">MKKTLPLVCAVLISNVAFAIENKEEISPVRISCPFPYYPAYAMANKISGIVTYFATVNEKGEVTSVATTGTEIFFRETRSAIRKCKFEPGRPGIARGTIRFRPSQP</sequence>
<evidence type="ECO:0000256" key="2">
    <source>
        <dbReference type="ARBA" id="ARBA00022692"/>
    </source>
</evidence>
<dbReference type="GO" id="GO:0055085">
    <property type="term" value="P:transmembrane transport"/>
    <property type="evidence" value="ECO:0007669"/>
    <property type="project" value="InterPro"/>
</dbReference>
<keyword evidence="5" id="KW-0732">Signal</keyword>
<dbReference type="AlphaFoldDB" id="A0A2N4YY72"/>
<dbReference type="Proteomes" id="UP000234473">
    <property type="component" value="Unassembled WGS sequence"/>
</dbReference>
<organism evidence="7 9">
    <name type="scientific">Klebsiella variicola</name>
    <dbReference type="NCBI Taxonomy" id="244366"/>
    <lineage>
        <taxon>Bacteria</taxon>
        <taxon>Pseudomonadati</taxon>
        <taxon>Pseudomonadota</taxon>
        <taxon>Gammaproteobacteria</taxon>
        <taxon>Enterobacterales</taxon>
        <taxon>Enterobacteriaceae</taxon>
        <taxon>Klebsiella/Raoultella group</taxon>
        <taxon>Klebsiella</taxon>
        <taxon>Klebsiella pneumoniae complex</taxon>
    </lineage>
</organism>
<protein>
    <recommendedName>
        <fullName evidence="6">TonB C-terminal domain-containing protein</fullName>
    </recommendedName>
</protein>
<proteinExistence type="predicted"/>
<dbReference type="EMBL" id="PIDP01000778">
    <property type="protein sequence ID" value="PLM92943.1"/>
    <property type="molecule type" value="Genomic_DNA"/>
</dbReference>
<gene>
    <name evidence="8" type="ORF">CWM98_12110</name>
    <name evidence="7" type="ORF">CWN47_19965</name>
</gene>
<evidence type="ECO:0000256" key="1">
    <source>
        <dbReference type="ARBA" id="ARBA00004167"/>
    </source>
</evidence>
<name>A0A2N4YY72_KLEVA</name>
<keyword evidence="2" id="KW-0812">Transmembrane</keyword>
<evidence type="ECO:0000313" key="10">
    <source>
        <dbReference type="Proteomes" id="UP000234473"/>
    </source>
</evidence>
<feature type="domain" description="TonB C-terminal" evidence="6">
    <location>
        <begin position="23"/>
        <end position="106"/>
    </location>
</feature>
<reference evidence="9 10" key="1">
    <citation type="submission" date="2017-11" db="EMBL/GenBank/DDBJ databases">
        <authorList>
            <person name="Han C.G."/>
        </authorList>
    </citation>
    <scope>NUCLEOTIDE SEQUENCE [LARGE SCALE GENOMIC DNA]</scope>
    <source>
        <strain evidence="8 10">A5</strain>
        <strain evidence="7 9">A8</strain>
    </source>
</reference>
<evidence type="ECO:0000313" key="9">
    <source>
        <dbReference type="Proteomes" id="UP000234412"/>
    </source>
</evidence>
<keyword evidence="3" id="KW-1133">Transmembrane helix</keyword>
<dbReference type="Pfam" id="PF03544">
    <property type="entry name" value="TonB_C"/>
    <property type="match status" value="1"/>
</dbReference>
<evidence type="ECO:0000256" key="3">
    <source>
        <dbReference type="ARBA" id="ARBA00022989"/>
    </source>
</evidence>
<dbReference type="NCBIfam" id="TIGR01352">
    <property type="entry name" value="tonB_Cterm"/>
    <property type="match status" value="1"/>
</dbReference>
<evidence type="ECO:0000259" key="6">
    <source>
        <dbReference type="PROSITE" id="PS52015"/>
    </source>
</evidence>
<keyword evidence="4" id="KW-0472">Membrane</keyword>
<evidence type="ECO:0000313" key="8">
    <source>
        <dbReference type="EMBL" id="PLP45678.1"/>
    </source>
</evidence>
<accession>A0A2N4YY72</accession>
<comment type="caution">
    <text evidence="7">The sequence shown here is derived from an EMBL/GenBank/DDBJ whole genome shotgun (WGS) entry which is preliminary data.</text>
</comment>
<evidence type="ECO:0000313" key="7">
    <source>
        <dbReference type="EMBL" id="PLM92943.1"/>
    </source>
</evidence>
<evidence type="ECO:0000256" key="4">
    <source>
        <dbReference type="ARBA" id="ARBA00023136"/>
    </source>
</evidence>
<dbReference type="RefSeq" id="WP_131034913.1">
    <property type="nucleotide sequence ID" value="NZ_BIKC01000045.1"/>
</dbReference>
<feature type="chain" id="PRO_5015083362" description="TonB C-terminal domain-containing protein" evidence="5">
    <location>
        <begin position="20"/>
        <end position="106"/>
    </location>
</feature>
<evidence type="ECO:0000256" key="5">
    <source>
        <dbReference type="SAM" id="SignalP"/>
    </source>
</evidence>
<dbReference type="InterPro" id="IPR037682">
    <property type="entry name" value="TonB_C"/>
</dbReference>
<dbReference type="EMBL" id="PICB01000535">
    <property type="protein sequence ID" value="PLP45678.1"/>
    <property type="molecule type" value="Genomic_DNA"/>
</dbReference>
<reference evidence="9 10" key="2">
    <citation type="submission" date="2018-01" db="EMBL/GenBank/DDBJ databases">
        <title>Genomic study of Klebsiella pneumoniae.</title>
        <authorList>
            <person name="Yang Y."/>
            <person name="Bicalho R."/>
        </authorList>
    </citation>
    <scope>NUCLEOTIDE SEQUENCE [LARGE SCALE GENOMIC DNA]</scope>
    <source>
        <strain evidence="8 10">A5</strain>
        <strain evidence="7 9">A8</strain>
    </source>
</reference>
<dbReference type="GO" id="GO:0016020">
    <property type="term" value="C:membrane"/>
    <property type="evidence" value="ECO:0007669"/>
    <property type="project" value="UniProtKB-SubCell"/>
</dbReference>
<comment type="subcellular location">
    <subcellularLocation>
        <location evidence="1">Membrane</location>
        <topology evidence="1">Single-pass membrane protein</topology>
    </subcellularLocation>
</comment>
<feature type="signal peptide" evidence="5">
    <location>
        <begin position="1"/>
        <end position="19"/>
    </location>
</feature>
<dbReference type="InterPro" id="IPR006260">
    <property type="entry name" value="TonB/TolA_C"/>
</dbReference>